<keyword evidence="3 9" id="KW-1000">Mitochondrion outer membrane</keyword>
<dbReference type="AlphaFoldDB" id="A0A913ZJZ1"/>
<evidence type="ECO:0000256" key="7">
    <source>
        <dbReference type="ARBA" id="ARBA00023136"/>
    </source>
</evidence>
<dbReference type="Proteomes" id="UP000887568">
    <property type="component" value="Unplaced"/>
</dbReference>
<evidence type="ECO:0000256" key="2">
    <source>
        <dbReference type="ARBA" id="ARBA00022692"/>
    </source>
</evidence>
<keyword evidence="5" id="KW-0175">Coiled coil</keyword>
<feature type="domain" description="Mff-like" evidence="11">
    <location>
        <begin position="174"/>
        <end position="226"/>
    </location>
</feature>
<dbReference type="PANTHER" id="PTHR16501">
    <property type="entry name" value="TRANSPORT AND GOLGI ORGANIZATION PROTEIN 11"/>
    <property type="match status" value="1"/>
</dbReference>
<dbReference type="GO" id="GO:0006626">
    <property type="term" value="P:protein targeting to mitochondrion"/>
    <property type="evidence" value="ECO:0007669"/>
    <property type="project" value="TreeGrafter"/>
</dbReference>
<evidence type="ECO:0000256" key="4">
    <source>
        <dbReference type="ARBA" id="ARBA00022989"/>
    </source>
</evidence>
<dbReference type="GO" id="GO:0005777">
    <property type="term" value="C:peroxisome"/>
    <property type="evidence" value="ECO:0007669"/>
    <property type="project" value="UniProtKB-SubCell"/>
</dbReference>
<keyword evidence="13" id="KW-1185">Reference proteome</keyword>
<feature type="domain" description="Mff-like" evidence="11">
    <location>
        <begin position="17"/>
        <end position="144"/>
    </location>
</feature>
<dbReference type="InterPro" id="IPR008518">
    <property type="entry name" value="Mff/Tango-11"/>
</dbReference>
<protein>
    <recommendedName>
        <fullName evidence="9">Mitochondrial fission factor</fullName>
    </recommendedName>
</protein>
<evidence type="ECO:0000256" key="8">
    <source>
        <dbReference type="ARBA" id="ARBA00023140"/>
    </source>
</evidence>
<keyword evidence="8 9" id="KW-0576">Peroxisome</keyword>
<evidence type="ECO:0000313" key="13">
    <source>
        <dbReference type="Proteomes" id="UP000887568"/>
    </source>
</evidence>
<dbReference type="PANTHER" id="PTHR16501:SF6">
    <property type="entry name" value="TRANSPORT AND GOLGI ORGANIZATION PROTEIN 11"/>
    <property type="match status" value="1"/>
</dbReference>
<organism evidence="12 13">
    <name type="scientific">Patiria miniata</name>
    <name type="common">Bat star</name>
    <name type="synonym">Asterina miniata</name>
    <dbReference type="NCBI Taxonomy" id="46514"/>
    <lineage>
        <taxon>Eukaryota</taxon>
        <taxon>Metazoa</taxon>
        <taxon>Echinodermata</taxon>
        <taxon>Eleutherozoa</taxon>
        <taxon>Asterozoa</taxon>
        <taxon>Asteroidea</taxon>
        <taxon>Valvatacea</taxon>
        <taxon>Valvatida</taxon>
        <taxon>Asterinidae</taxon>
        <taxon>Patiria</taxon>
    </lineage>
</organism>
<evidence type="ECO:0000256" key="1">
    <source>
        <dbReference type="ARBA" id="ARBA00009806"/>
    </source>
</evidence>
<dbReference type="InterPro" id="IPR039433">
    <property type="entry name" value="Mff-like_dom"/>
</dbReference>
<evidence type="ECO:0000256" key="3">
    <source>
        <dbReference type="ARBA" id="ARBA00022787"/>
    </source>
</evidence>
<evidence type="ECO:0000256" key="5">
    <source>
        <dbReference type="ARBA" id="ARBA00023054"/>
    </source>
</evidence>
<comment type="similarity">
    <text evidence="1 9">Belongs to the Tango11 family.</text>
</comment>
<reference evidence="12" key="1">
    <citation type="submission" date="2022-11" db="UniProtKB">
        <authorList>
            <consortium name="EnsemblMetazoa"/>
        </authorList>
    </citation>
    <scope>IDENTIFICATION</scope>
</reference>
<evidence type="ECO:0000256" key="10">
    <source>
        <dbReference type="SAM" id="MobiDB-lite"/>
    </source>
</evidence>
<dbReference type="GO" id="GO:0090141">
    <property type="term" value="P:positive regulation of mitochondrial fission"/>
    <property type="evidence" value="ECO:0007669"/>
    <property type="project" value="UniProtKB-UniRule"/>
</dbReference>
<comment type="function">
    <text evidence="9">Plays a role in mitochondrial and peroxisomal fission. Promotes the recruitment and association of the fission mediator dynamin-related protein 1 (DNM1L) to the mitochondrial surface.</text>
</comment>
<keyword evidence="2" id="KW-0812">Transmembrane</keyword>
<name>A0A913ZJZ1_PATMI</name>
<evidence type="ECO:0000259" key="11">
    <source>
        <dbReference type="Pfam" id="PF05644"/>
    </source>
</evidence>
<dbReference type="GO" id="GO:0090314">
    <property type="term" value="P:positive regulation of protein targeting to membrane"/>
    <property type="evidence" value="ECO:0007669"/>
    <property type="project" value="UniProtKB-UniRule"/>
</dbReference>
<dbReference type="RefSeq" id="XP_038052137.1">
    <property type="nucleotide sequence ID" value="XM_038196209.1"/>
</dbReference>
<dbReference type="GeneID" id="119724906"/>
<dbReference type="GO" id="GO:0000266">
    <property type="term" value="P:mitochondrial fission"/>
    <property type="evidence" value="ECO:0007669"/>
    <property type="project" value="UniProtKB-UniRule"/>
</dbReference>
<evidence type="ECO:0000313" key="12">
    <source>
        <dbReference type="EnsemblMetazoa" id="XP_038052137.1"/>
    </source>
</evidence>
<keyword evidence="7" id="KW-0472">Membrane</keyword>
<dbReference type="OMA" id="FKTFMWL"/>
<evidence type="ECO:0000256" key="9">
    <source>
        <dbReference type="RuleBase" id="RU368040"/>
    </source>
</evidence>
<dbReference type="RefSeq" id="XP_038052138.1">
    <property type="nucleotide sequence ID" value="XM_038196210.1"/>
</dbReference>
<comment type="subcellular location">
    <subcellularLocation>
        <location evidence="9">Mitochondrion outer membrane</location>
        <topology evidence="9">Single-pass type IV membrane protein</topology>
    </subcellularLocation>
    <subcellularLocation>
        <location evidence="9">Peroxisome</location>
    </subcellularLocation>
</comment>
<keyword evidence="6 9" id="KW-0496">Mitochondrion</keyword>
<dbReference type="GO" id="GO:0005741">
    <property type="term" value="C:mitochondrial outer membrane"/>
    <property type="evidence" value="ECO:0007669"/>
    <property type="project" value="UniProtKB-SubCell"/>
</dbReference>
<evidence type="ECO:0000256" key="6">
    <source>
        <dbReference type="ARBA" id="ARBA00023128"/>
    </source>
</evidence>
<feature type="region of interest" description="Disordered" evidence="10">
    <location>
        <begin position="132"/>
        <end position="158"/>
    </location>
</feature>
<keyword evidence="4" id="KW-1133">Transmembrane helix</keyword>
<sequence>MGSTDTNSIINQMEQEMEDLQQMHYSTEYSTDINSKMQIPTRLSMGQPQDASFSDPDSPNMDYMTDSPAHAMNVPERIMVAGSDTHVGSRQTPRHLDLEEMTPFPTADTIVGLTTPPHTLKMEDVRFPTVGDQSVMKPDRSSMNHQRMTNGLDDTPTGPPKLLGNSSLVEGGPVLDIQGLQRHLHLLTRKVRTLEENSVRRDRRELIFCTVGVVYFVYKGLRFLYRIL</sequence>
<accession>A0A913ZJZ1</accession>
<dbReference type="Pfam" id="PF05644">
    <property type="entry name" value="Miff"/>
    <property type="match status" value="2"/>
</dbReference>
<dbReference type="EnsemblMetazoa" id="XM_038196209.1">
    <property type="protein sequence ID" value="XP_038052137.1"/>
    <property type="gene ID" value="LOC119724906"/>
</dbReference>
<proteinExistence type="inferred from homology"/>
<dbReference type="OrthoDB" id="5986838at2759"/>
<dbReference type="EnsemblMetazoa" id="XM_038196210.1">
    <property type="protein sequence ID" value="XP_038052138.1"/>
    <property type="gene ID" value="LOC119724906"/>
</dbReference>